<protein>
    <recommendedName>
        <fullName evidence="6">FMN-binding domain-containing protein</fullName>
    </recommendedName>
</protein>
<evidence type="ECO:0000256" key="4">
    <source>
        <dbReference type="ARBA" id="ARBA00022643"/>
    </source>
</evidence>
<gene>
    <name evidence="7" type="ORF">DGMP_36870</name>
</gene>
<keyword evidence="1" id="KW-0813">Transport</keyword>
<dbReference type="KEGG" id="dbk:DGMP_36870"/>
<keyword evidence="8" id="KW-1185">Reference proteome</keyword>
<evidence type="ECO:0000256" key="3">
    <source>
        <dbReference type="ARBA" id="ARBA00022630"/>
    </source>
</evidence>
<organism evidence="7 8">
    <name type="scientific">Desulfomarina profundi</name>
    <dbReference type="NCBI Taxonomy" id="2772557"/>
    <lineage>
        <taxon>Bacteria</taxon>
        <taxon>Pseudomonadati</taxon>
        <taxon>Thermodesulfobacteriota</taxon>
        <taxon>Desulfobulbia</taxon>
        <taxon>Desulfobulbales</taxon>
        <taxon>Desulfobulbaceae</taxon>
        <taxon>Desulfomarina</taxon>
    </lineage>
</organism>
<dbReference type="GO" id="GO:0005886">
    <property type="term" value="C:plasma membrane"/>
    <property type="evidence" value="ECO:0007669"/>
    <property type="project" value="InterPro"/>
</dbReference>
<evidence type="ECO:0000313" key="7">
    <source>
        <dbReference type="EMBL" id="BCL62994.1"/>
    </source>
</evidence>
<evidence type="ECO:0000313" key="8">
    <source>
        <dbReference type="Proteomes" id="UP000826725"/>
    </source>
</evidence>
<dbReference type="InterPro" id="IPR010209">
    <property type="entry name" value="Ion_transpt_RnfG/RsxG"/>
</dbReference>
<dbReference type="GO" id="GO:0009055">
    <property type="term" value="F:electron transfer activity"/>
    <property type="evidence" value="ECO:0007669"/>
    <property type="project" value="InterPro"/>
</dbReference>
<name>A0A8D5FWN6_9BACT</name>
<dbReference type="GO" id="GO:0010181">
    <property type="term" value="F:FMN binding"/>
    <property type="evidence" value="ECO:0007669"/>
    <property type="project" value="InterPro"/>
</dbReference>
<dbReference type="AlphaFoldDB" id="A0A8D5FWN6"/>
<accession>A0A8D5FWN6</accession>
<dbReference type="EMBL" id="AP024086">
    <property type="protein sequence ID" value="BCL62994.1"/>
    <property type="molecule type" value="Genomic_DNA"/>
</dbReference>
<evidence type="ECO:0000259" key="6">
    <source>
        <dbReference type="SMART" id="SM00900"/>
    </source>
</evidence>
<dbReference type="GO" id="GO:0022900">
    <property type="term" value="P:electron transport chain"/>
    <property type="evidence" value="ECO:0007669"/>
    <property type="project" value="InterPro"/>
</dbReference>
<evidence type="ECO:0000256" key="5">
    <source>
        <dbReference type="ARBA" id="ARBA00022982"/>
    </source>
</evidence>
<dbReference type="PANTHER" id="PTHR36118:SF1">
    <property type="entry name" value="ION-TRANSLOCATING OXIDOREDUCTASE COMPLEX SUBUNIT G"/>
    <property type="match status" value="1"/>
</dbReference>
<dbReference type="RefSeq" id="WP_228855296.1">
    <property type="nucleotide sequence ID" value="NZ_AP024086.1"/>
</dbReference>
<keyword evidence="2" id="KW-0597">Phosphoprotein</keyword>
<dbReference type="Pfam" id="PF04205">
    <property type="entry name" value="FMN_bind"/>
    <property type="match status" value="1"/>
</dbReference>
<dbReference type="InterPro" id="IPR007329">
    <property type="entry name" value="FMN-bd"/>
</dbReference>
<proteinExistence type="predicted"/>
<keyword evidence="5" id="KW-0249">Electron transport</keyword>
<keyword evidence="4" id="KW-0288">FMN</keyword>
<dbReference type="Proteomes" id="UP000826725">
    <property type="component" value="Chromosome"/>
</dbReference>
<keyword evidence="3" id="KW-0285">Flavoprotein</keyword>
<feature type="domain" description="FMN-binding" evidence="6">
    <location>
        <begin position="163"/>
        <end position="278"/>
    </location>
</feature>
<sequence>MKDIMTIVMRLTVSCLLAATVIGLTFIFTSNAKKHNEHVKEQQVMYELLGYKAGMTVPASVSMHELYRYIISGQGKQSIAYLVPAGHDGEGGFYYVNIDLDGRVLGTEKVELSEAEALEAETRNRAVAGTAGTGFDVRFADQTIIVTDNGKRIAYLLSGRFPGFKTFISVMLALDPRFGMLGMEILEHEEDPGLGAEIEQDYFKNQFMGKPFEVLKKIGVVKEPLPDEYRAALEGKVGQDEIMKIREKYQDKDIYALTGATISSRSVSNGVKAIVRKFAYRVGILDKVLKEQQLDVPF</sequence>
<evidence type="ECO:0000256" key="2">
    <source>
        <dbReference type="ARBA" id="ARBA00022553"/>
    </source>
</evidence>
<evidence type="ECO:0000256" key="1">
    <source>
        <dbReference type="ARBA" id="ARBA00022448"/>
    </source>
</evidence>
<dbReference type="SMART" id="SM00900">
    <property type="entry name" value="FMN_bind"/>
    <property type="match status" value="1"/>
</dbReference>
<dbReference type="PANTHER" id="PTHR36118">
    <property type="entry name" value="ION-TRANSLOCATING OXIDOREDUCTASE COMPLEX SUBUNIT G"/>
    <property type="match status" value="1"/>
</dbReference>
<reference evidence="7" key="1">
    <citation type="submission" date="2020-09" db="EMBL/GenBank/DDBJ databases">
        <title>Desulfogranum mesoprofundum gen. nov., sp. nov., a novel mesophilic, sulfate-reducing chemolithoautotroph isolated from a deep-sea hydrothermal vent chimney in the Suiyo Seamount.</title>
        <authorList>
            <person name="Hashimoto Y."/>
            <person name="Nakagawa S."/>
        </authorList>
    </citation>
    <scope>NUCLEOTIDE SEQUENCE</scope>
    <source>
        <strain evidence="7">KT2</strain>
    </source>
</reference>